<dbReference type="PANTHER" id="PTHR12818:SF0">
    <property type="entry name" value="TRNA (ADENINE(37)-N6)-METHYLTRANSFERASE"/>
    <property type="match status" value="1"/>
</dbReference>
<evidence type="ECO:0000313" key="5">
    <source>
        <dbReference type="Proteomes" id="UP001157134"/>
    </source>
</evidence>
<keyword evidence="1" id="KW-0949">S-adenosyl-L-methionine</keyword>
<dbReference type="InterPro" id="IPR036413">
    <property type="entry name" value="YaeB-like_sf"/>
</dbReference>
<dbReference type="InterPro" id="IPR023370">
    <property type="entry name" value="TrmO-like_N"/>
</dbReference>
<comment type="similarity">
    <text evidence="2">Belongs to the tRNA methyltransferase O family.</text>
</comment>
<dbReference type="PANTHER" id="PTHR12818">
    <property type="entry name" value="TRNA (ADENINE(37)-N6)-METHYLTRANSFERASE"/>
    <property type="match status" value="1"/>
</dbReference>
<dbReference type="Pfam" id="PF18389">
    <property type="entry name" value="TrmO_C"/>
    <property type="match status" value="1"/>
</dbReference>
<dbReference type="Gene3D" id="3.30.2310.10">
    <property type="entry name" value="YaeB-like"/>
    <property type="match status" value="1"/>
</dbReference>
<dbReference type="Pfam" id="PF01980">
    <property type="entry name" value="TrmO_N"/>
    <property type="match status" value="1"/>
</dbReference>
<reference evidence="4 5" key="1">
    <citation type="submission" date="2023-03" db="EMBL/GenBank/DDBJ databases">
        <title>Thalassotalea loyana LMG 22536T draft genome sequence.</title>
        <authorList>
            <person name="Sawabe T."/>
        </authorList>
    </citation>
    <scope>NUCLEOTIDE SEQUENCE [LARGE SCALE GENOMIC DNA]</scope>
    <source>
        <strain evidence="4 5">LMG 22536</strain>
    </source>
</reference>
<dbReference type="InterPro" id="IPR036414">
    <property type="entry name" value="YaeB_N_sf"/>
</dbReference>
<dbReference type="Gene3D" id="2.40.30.70">
    <property type="entry name" value="YaeB-like"/>
    <property type="match status" value="1"/>
</dbReference>
<dbReference type="RefSeq" id="WP_284299728.1">
    <property type="nucleotide sequence ID" value="NZ_BSSV01000006.1"/>
</dbReference>
<protein>
    <submittedName>
        <fullName evidence="4">tRNA (N6-threonylcarbamoyladenosine(37)-N6)-methyltransferase TrmO</fullName>
    </submittedName>
</protein>
<feature type="domain" description="TsaA-like" evidence="3">
    <location>
        <begin position="11"/>
        <end position="152"/>
    </location>
</feature>
<name>A0ABQ6HG46_9GAMM</name>
<accession>A0ABQ6HG46</accession>
<proteinExistence type="inferred from homology"/>
<dbReference type="EMBL" id="BSSV01000006">
    <property type="protein sequence ID" value="GLX86572.1"/>
    <property type="molecule type" value="Genomic_DNA"/>
</dbReference>
<dbReference type="Proteomes" id="UP001157134">
    <property type="component" value="Unassembled WGS sequence"/>
</dbReference>
<comment type="caution">
    <text evidence="4">The sequence shown here is derived from an EMBL/GenBank/DDBJ whole genome shotgun (WGS) entry which is preliminary data.</text>
</comment>
<dbReference type="InterPro" id="IPR040372">
    <property type="entry name" value="YaeB-like"/>
</dbReference>
<dbReference type="SUPFAM" id="SSF118196">
    <property type="entry name" value="YaeB-like"/>
    <property type="match status" value="1"/>
</dbReference>
<dbReference type="PROSITE" id="PS51668">
    <property type="entry name" value="TSAA_2"/>
    <property type="match status" value="1"/>
</dbReference>
<organism evidence="4 5">
    <name type="scientific">Thalassotalea loyana</name>
    <dbReference type="NCBI Taxonomy" id="280483"/>
    <lineage>
        <taxon>Bacteria</taxon>
        <taxon>Pseudomonadati</taxon>
        <taxon>Pseudomonadota</taxon>
        <taxon>Gammaproteobacteria</taxon>
        <taxon>Alteromonadales</taxon>
        <taxon>Colwelliaceae</taxon>
        <taxon>Thalassotalea</taxon>
    </lineage>
</organism>
<evidence type="ECO:0000313" key="4">
    <source>
        <dbReference type="EMBL" id="GLX86572.1"/>
    </source>
</evidence>
<dbReference type="CDD" id="cd09281">
    <property type="entry name" value="UPF0066"/>
    <property type="match status" value="1"/>
</dbReference>
<keyword evidence="5" id="KW-1185">Reference proteome</keyword>
<dbReference type="NCBIfam" id="TIGR00104">
    <property type="entry name" value="tRNA_TsaA"/>
    <property type="match status" value="1"/>
</dbReference>
<evidence type="ECO:0000256" key="1">
    <source>
        <dbReference type="ARBA" id="ARBA00022691"/>
    </source>
</evidence>
<evidence type="ECO:0000259" key="3">
    <source>
        <dbReference type="PROSITE" id="PS51668"/>
    </source>
</evidence>
<gene>
    <name evidence="4" type="primary">yaeB</name>
    <name evidence="4" type="ORF">tloyanaT_28250</name>
</gene>
<sequence length="244" mass="27272">MSDLTPSALTIEYIGKAYTPYNEKFAIPRQPGIVTHASGHIELFDQQQASQMLQGIEQYSHIWVIFGFHATAPHGWKAMVRPPRLGGNKKMGVLATRSTYRPNPIGMSVVKLDGISQRESKTLINISGMDLLNETPIIDIKPYVPYADALTNATSSFAQEADSTINVTFSSTALNAIEQFDAQHKNLKALITQVLAQDPRPAYKKDQDDKKRYGMNLFQLNITWHMINKTTAHVCNIEPVNNEN</sequence>
<evidence type="ECO:0000256" key="2">
    <source>
        <dbReference type="ARBA" id="ARBA00033753"/>
    </source>
</evidence>
<dbReference type="InterPro" id="IPR041369">
    <property type="entry name" value="TrmO_C"/>
</dbReference>